<dbReference type="PANTHER" id="PTHR38622:SF2">
    <property type="entry name" value="SERPENTINE RECEPTOR CLASS GAMMA"/>
    <property type="match status" value="1"/>
</dbReference>
<reference evidence="9" key="1">
    <citation type="submission" date="2010-08" db="EMBL/GenBank/DDBJ databases">
        <authorList>
            <consortium name="Caenorhabditis japonica Sequencing Consortium"/>
            <person name="Wilson R.K."/>
        </authorList>
    </citation>
    <scope>NUCLEOTIDE SEQUENCE [LARGE SCALE GENOMIC DNA]</scope>
    <source>
        <strain evidence="9">DF5081</strain>
    </source>
</reference>
<evidence type="ECO:0000256" key="3">
    <source>
        <dbReference type="ARBA" id="ARBA00022692"/>
    </source>
</evidence>
<feature type="transmembrane region" description="Helical" evidence="6">
    <location>
        <begin position="23"/>
        <end position="43"/>
    </location>
</feature>
<organism evidence="8 9">
    <name type="scientific">Caenorhabditis japonica</name>
    <dbReference type="NCBI Taxonomy" id="281687"/>
    <lineage>
        <taxon>Eukaryota</taxon>
        <taxon>Metazoa</taxon>
        <taxon>Ecdysozoa</taxon>
        <taxon>Nematoda</taxon>
        <taxon>Chromadorea</taxon>
        <taxon>Rhabditida</taxon>
        <taxon>Rhabditina</taxon>
        <taxon>Rhabditomorpha</taxon>
        <taxon>Rhabditoidea</taxon>
        <taxon>Rhabditidae</taxon>
        <taxon>Peloderinae</taxon>
        <taxon>Caenorhabditis</taxon>
    </lineage>
</organism>
<dbReference type="AlphaFoldDB" id="A0A8R1I4G2"/>
<evidence type="ECO:0000313" key="8">
    <source>
        <dbReference type="EnsemblMetazoa" id="CJA19471.1"/>
    </source>
</evidence>
<dbReference type="GO" id="GO:0004888">
    <property type="term" value="F:transmembrane signaling receptor activity"/>
    <property type="evidence" value="ECO:0007669"/>
    <property type="project" value="InterPro"/>
</dbReference>
<keyword evidence="9" id="KW-1185">Reference proteome</keyword>
<comment type="caution">
    <text evidence="6">Lacks conserved residue(s) required for the propagation of feature annotation.</text>
</comment>
<feature type="transmembrane region" description="Helical" evidence="6">
    <location>
        <begin position="107"/>
        <end position="130"/>
    </location>
</feature>
<evidence type="ECO:0000256" key="4">
    <source>
        <dbReference type="ARBA" id="ARBA00022989"/>
    </source>
</evidence>
<dbReference type="EnsemblMetazoa" id="CJA19471.1">
    <property type="protein sequence ID" value="CJA19471.1"/>
    <property type="gene ID" value="WBGene00138674"/>
</dbReference>
<evidence type="ECO:0000256" key="5">
    <source>
        <dbReference type="ARBA" id="ARBA00023136"/>
    </source>
</evidence>
<keyword evidence="4 6" id="KW-1133">Transmembrane helix</keyword>
<evidence type="ECO:0000256" key="7">
    <source>
        <dbReference type="SAM" id="MobiDB-lite"/>
    </source>
</evidence>
<evidence type="ECO:0000256" key="2">
    <source>
        <dbReference type="ARBA" id="ARBA00005692"/>
    </source>
</evidence>
<comment type="similarity">
    <text evidence="2 6">Belongs to the nematode receptor-like protein srg family.</text>
</comment>
<dbReference type="InterPro" id="IPR000609">
    <property type="entry name" value="7TM_GPCR_serpentine_rcpt_Srg"/>
</dbReference>
<dbReference type="Pfam" id="PF02118">
    <property type="entry name" value="Srg"/>
    <property type="match status" value="1"/>
</dbReference>
<keyword evidence="3 6" id="KW-0812">Transmembrane</keyword>
<dbReference type="Proteomes" id="UP000005237">
    <property type="component" value="Unassembled WGS sequence"/>
</dbReference>
<dbReference type="PANTHER" id="PTHR38622">
    <property type="entry name" value="PROTEIN CBG07046"/>
    <property type="match status" value="1"/>
</dbReference>
<name>A0A8R1I4G2_CAEJA</name>
<feature type="transmembrane region" description="Helical" evidence="6">
    <location>
        <begin position="70"/>
        <end position="95"/>
    </location>
</feature>
<keyword evidence="5 6" id="KW-0472">Membrane</keyword>
<protein>
    <recommendedName>
        <fullName evidence="6">Serpentine receptor class gamma</fullName>
    </recommendedName>
</protein>
<evidence type="ECO:0000313" key="9">
    <source>
        <dbReference type="Proteomes" id="UP000005237"/>
    </source>
</evidence>
<feature type="transmembrane region" description="Helical" evidence="6">
    <location>
        <begin position="136"/>
        <end position="162"/>
    </location>
</feature>
<feature type="region of interest" description="Disordered" evidence="7">
    <location>
        <begin position="186"/>
        <end position="207"/>
    </location>
</feature>
<comment type="subcellular location">
    <subcellularLocation>
        <location evidence="1">Membrane</location>
        <topology evidence="1">Multi-pass membrane protein</topology>
    </subcellularLocation>
</comment>
<evidence type="ECO:0000256" key="6">
    <source>
        <dbReference type="RuleBase" id="RU280813"/>
    </source>
</evidence>
<dbReference type="GO" id="GO:0007606">
    <property type="term" value="P:sensory perception of chemical stimulus"/>
    <property type="evidence" value="ECO:0007669"/>
    <property type="project" value="UniProtKB-UniRule"/>
</dbReference>
<accession>A0A8R1I4G2</accession>
<evidence type="ECO:0000256" key="1">
    <source>
        <dbReference type="ARBA" id="ARBA00004141"/>
    </source>
</evidence>
<dbReference type="GO" id="GO:0016020">
    <property type="term" value="C:membrane"/>
    <property type="evidence" value="ECO:0007669"/>
    <property type="project" value="UniProtKB-SubCell"/>
</dbReference>
<proteinExistence type="inferred from homology"/>
<reference evidence="8" key="2">
    <citation type="submission" date="2022-06" db="UniProtKB">
        <authorList>
            <consortium name="EnsemblMetazoa"/>
        </authorList>
    </citation>
    <scope>IDENTIFICATION</scope>
    <source>
        <strain evidence="8">DF5081</strain>
    </source>
</reference>
<sequence>MMAINRFCSTFLSYEKYWKPRHVLLYFSFTSVASLLFCTPYILRHRSFYIVNGKWVYTNVNTTLVLQRSIAISIIGCYEAIGIVMSVLTVYRLKIYKIYCKEIEKNLILVTSLHIFVDIIAMFIMISEFLEWQFPLALFAVSNVFPVTYTVVILNSVTIVITNRTVREEYKMTWQFWKKRERVKNSSSRGYPSVAPPQTSNLTKVQI</sequence>